<name>A0ABV5IXW6_9ACTN</name>
<gene>
    <name evidence="3" type="ORF">ACFFV7_50015</name>
</gene>
<dbReference type="Pfam" id="PF11887">
    <property type="entry name" value="Mce4_CUP1"/>
    <property type="match status" value="1"/>
</dbReference>
<dbReference type="InterPro" id="IPR024516">
    <property type="entry name" value="Mce_C"/>
</dbReference>
<dbReference type="EMBL" id="JBHMEI010000102">
    <property type="protein sequence ID" value="MFB9209398.1"/>
    <property type="molecule type" value="Genomic_DNA"/>
</dbReference>
<protein>
    <submittedName>
        <fullName evidence="3">MCE family protein</fullName>
    </submittedName>
</protein>
<proteinExistence type="predicted"/>
<dbReference type="InterPro" id="IPR005693">
    <property type="entry name" value="Mce"/>
</dbReference>
<dbReference type="InterPro" id="IPR003399">
    <property type="entry name" value="Mce/MlaD"/>
</dbReference>
<evidence type="ECO:0000313" key="3">
    <source>
        <dbReference type="EMBL" id="MFB9209398.1"/>
    </source>
</evidence>
<dbReference type="Proteomes" id="UP001589647">
    <property type="component" value="Unassembled WGS sequence"/>
</dbReference>
<sequence>MNRRLAALLAALVVAGAYLLFRPVATTRLHASFDAAVGLYPGSDVRVLGVRVGRVTSVRPVGGEVLVELAVDAGRKIPADAQAVIVARSLIADRFLQLTPPYRGGPALPDGGTLRRTRSAVEIDEALRGYDQLATALAPPGRPAPDGADAPAAERGALARLLRVSASAFGGQGETVGATVRGLSDAASALAGDGDDLARTVRDLATVTGAMARDDARVRAFMKDLAGVSAQLNGEREELRAVLKELSSTLTQVADFVEDNRGEITANTRDLAHITDLLVRQRESIGTFLDAAPLALNNANNAYDPASATFRARFNLNGQTDDVAMWLCSLAHSMNTGCDPLLSALNPLGRALNDTVALDTSWLLPDVRVERPDLSLGGLVTLR</sequence>
<keyword evidence="4" id="KW-1185">Reference proteome</keyword>
<organism evidence="3 4">
    <name type="scientific">Nonomuraea spiralis</name>
    <dbReference type="NCBI Taxonomy" id="46182"/>
    <lineage>
        <taxon>Bacteria</taxon>
        <taxon>Bacillati</taxon>
        <taxon>Actinomycetota</taxon>
        <taxon>Actinomycetes</taxon>
        <taxon>Streptosporangiales</taxon>
        <taxon>Streptosporangiaceae</taxon>
        <taxon>Nonomuraea</taxon>
    </lineage>
</organism>
<dbReference type="RefSeq" id="WP_189653223.1">
    <property type="nucleotide sequence ID" value="NZ_BMRC01000037.1"/>
</dbReference>
<dbReference type="NCBIfam" id="TIGR00996">
    <property type="entry name" value="Mtu_fam_mce"/>
    <property type="match status" value="1"/>
</dbReference>
<dbReference type="Pfam" id="PF02470">
    <property type="entry name" value="MlaD"/>
    <property type="match status" value="1"/>
</dbReference>
<evidence type="ECO:0000259" key="1">
    <source>
        <dbReference type="Pfam" id="PF02470"/>
    </source>
</evidence>
<feature type="domain" description="Mce/MlaD" evidence="1">
    <location>
        <begin position="26"/>
        <end position="101"/>
    </location>
</feature>
<reference evidence="3 4" key="1">
    <citation type="submission" date="2024-09" db="EMBL/GenBank/DDBJ databases">
        <authorList>
            <person name="Sun Q."/>
            <person name="Mori K."/>
        </authorList>
    </citation>
    <scope>NUCLEOTIDE SEQUENCE [LARGE SCALE GENOMIC DNA]</scope>
    <source>
        <strain evidence="3 4">CCM 3426</strain>
    </source>
</reference>
<dbReference type="InterPro" id="IPR052336">
    <property type="entry name" value="MlaD_Phospholipid_Transporter"/>
</dbReference>
<accession>A0ABV5IXW6</accession>
<comment type="caution">
    <text evidence="3">The sequence shown here is derived from an EMBL/GenBank/DDBJ whole genome shotgun (WGS) entry which is preliminary data.</text>
</comment>
<dbReference type="PANTHER" id="PTHR33371:SF4">
    <property type="entry name" value="INTERMEMBRANE PHOSPHOLIPID TRANSPORT SYSTEM BINDING PROTEIN MLAD"/>
    <property type="match status" value="1"/>
</dbReference>
<feature type="domain" description="Mammalian cell entry C-terminal" evidence="2">
    <location>
        <begin position="158"/>
        <end position="298"/>
    </location>
</feature>
<dbReference type="PANTHER" id="PTHR33371">
    <property type="entry name" value="INTERMEMBRANE PHOSPHOLIPID TRANSPORT SYSTEM BINDING PROTEIN MLAD-RELATED"/>
    <property type="match status" value="1"/>
</dbReference>
<evidence type="ECO:0000313" key="4">
    <source>
        <dbReference type="Proteomes" id="UP001589647"/>
    </source>
</evidence>
<evidence type="ECO:0000259" key="2">
    <source>
        <dbReference type="Pfam" id="PF11887"/>
    </source>
</evidence>